<dbReference type="GO" id="GO:0003910">
    <property type="term" value="F:DNA ligase (ATP) activity"/>
    <property type="evidence" value="ECO:0007669"/>
    <property type="project" value="InterPro"/>
</dbReference>
<dbReference type="PANTHER" id="PTHR45674:SF9">
    <property type="entry name" value="DNA LIGASE 3"/>
    <property type="match status" value="1"/>
</dbReference>
<dbReference type="PANTHER" id="PTHR45674">
    <property type="entry name" value="DNA LIGASE 1/3 FAMILY MEMBER"/>
    <property type="match status" value="1"/>
</dbReference>
<protein>
    <submittedName>
        <fullName evidence="4">ATP-dependent DNA ligase I</fullName>
    </submittedName>
</protein>
<dbReference type="GO" id="GO:0005634">
    <property type="term" value="C:nucleus"/>
    <property type="evidence" value="ECO:0007669"/>
    <property type="project" value="TreeGrafter"/>
</dbReference>
<feature type="domain" description="ATP-dependent DNA ligase family profile" evidence="3">
    <location>
        <begin position="32"/>
        <end position="73"/>
    </location>
</feature>
<dbReference type="AlphaFoldDB" id="A0A0P1BPU8"/>
<dbReference type="GO" id="GO:0006281">
    <property type="term" value="P:DNA repair"/>
    <property type="evidence" value="ECO:0007669"/>
    <property type="project" value="InterPro"/>
</dbReference>
<dbReference type="PROSITE" id="PS50160">
    <property type="entry name" value="DNA_LIGASE_A3"/>
    <property type="match status" value="1"/>
</dbReference>
<dbReference type="OrthoDB" id="206088at2759"/>
<dbReference type="Gene3D" id="2.40.50.140">
    <property type="entry name" value="Nucleic acid-binding proteins"/>
    <property type="match status" value="2"/>
</dbReference>
<dbReference type="GO" id="GO:0005524">
    <property type="term" value="F:ATP binding"/>
    <property type="evidence" value="ECO:0007669"/>
    <property type="project" value="InterPro"/>
</dbReference>
<dbReference type="InterPro" id="IPR012310">
    <property type="entry name" value="DNA_ligase_ATP-dep_cent"/>
</dbReference>
<dbReference type="SUPFAM" id="SSF50249">
    <property type="entry name" value="Nucleic acid-binding proteins"/>
    <property type="match status" value="1"/>
</dbReference>
<dbReference type="GO" id="GO:0006273">
    <property type="term" value="P:lagging strand elongation"/>
    <property type="evidence" value="ECO:0007669"/>
    <property type="project" value="TreeGrafter"/>
</dbReference>
<keyword evidence="5" id="KW-1185">Reference proteome</keyword>
<dbReference type="InterPro" id="IPR050191">
    <property type="entry name" value="ATP-dep_DNA_ligase"/>
</dbReference>
<dbReference type="EMBL" id="CCYA01000265">
    <property type="protein sequence ID" value="CEH17716.1"/>
    <property type="molecule type" value="Genomic_DNA"/>
</dbReference>
<organism evidence="4 5">
    <name type="scientific">Ceraceosorus bombacis</name>
    <dbReference type="NCBI Taxonomy" id="401625"/>
    <lineage>
        <taxon>Eukaryota</taxon>
        <taxon>Fungi</taxon>
        <taxon>Dikarya</taxon>
        <taxon>Basidiomycota</taxon>
        <taxon>Ustilaginomycotina</taxon>
        <taxon>Exobasidiomycetes</taxon>
        <taxon>Ceraceosorales</taxon>
        <taxon>Ceraceosoraceae</taxon>
        <taxon>Ceraceosorus</taxon>
    </lineage>
</organism>
<dbReference type="Proteomes" id="UP000054845">
    <property type="component" value="Unassembled WGS sequence"/>
</dbReference>
<dbReference type="InterPro" id="IPR012340">
    <property type="entry name" value="NA-bd_OB-fold"/>
</dbReference>
<dbReference type="STRING" id="401625.A0A0P1BPU8"/>
<name>A0A0P1BPU8_9BASI</name>
<sequence length="172" mass="19384">MQDRLAPFNPTNPKLARFLHVQSSESTDPDEVKVKKDYIEGIGDTLDLVPIAAWHGMGRKNEWWSPVLLATYDKITGQYIALCKCISGFTDAEYKSIRFDRFKEDGIRGADITLSPVYTVAKGQIASDRGLSLRFPRFIKRRDASDKGPEDATTPEQVAHMYRQQNHAGAHT</sequence>
<reference evidence="4 5" key="1">
    <citation type="submission" date="2014-09" db="EMBL/GenBank/DDBJ databases">
        <authorList>
            <person name="Magalhaes I.L.F."/>
            <person name="Oliveira U."/>
            <person name="Santos F.R."/>
            <person name="Vidigal T.H.D.A."/>
            <person name="Brescovit A.D."/>
            <person name="Santos A.J."/>
        </authorList>
    </citation>
    <scope>NUCLEOTIDE SEQUENCE [LARGE SCALE GENOMIC DNA]</scope>
</reference>
<accession>A0A0P1BPU8</accession>
<evidence type="ECO:0000256" key="2">
    <source>
        <dbReference type="ARBA" id="ARBA00022598"/>
    </source>
</evidence>
<dbReference type="GO" id="GO:0006310">
    <property type="term" value="P:DNA recombination"/>
    <property type="evidence" value="ECO:0007669"/>
    <property type="project" value="InterPro"/>
</dbReference>
<evidence type="ECO:0000313" key="4">
    <source>
        <dbReference type="EMBL" id="CEH17716.1"/>
    </source>
</evidence>
<proteinExistence type="inferred from homology"/>
<evidence type="ECO:0000259" key="3">
    <source>
        <dbReference type="PROSITE" id="PS50160"/>
    </source>
</evidence>
<comment type="similarity">
    <text evidence="1">Belongs to the ATP-dependent DNA ligase family.</text>
</comment>
<evidence type="ECO:0000313" key="5">
    <source>
        <dbReference type="Proteomes" id="UP000054845"/>
    </source>
</evidence>
<keyword evidence="2 4" id="KW-0436">Ligase</keyword>
<evidence type="ECO:0000256" key="1">
    <source>
        <dbReference type="ARBA" id="ARBA00007572"/>
    </source>
</evidence>